<sequence>MNRKPGQGVGSGALDSAKYRYIQLLLGPWIALRGLAAAAACRLATFARSVRALQDCRSAGRRQRNQILTVRLEKPGGFF</sequence>
<reference evidence="1" key="2">
    <citation type="submission" date="2023-05" db="EMBL/GenBank/DDBJ databases">
        <authorList>
            <consortium name="Lawrence Berkeley National Laboratory"/>
            <person name="Steindorff A."/>
            <person name="Hensen N."/>
            <person name="Bonometti L."/>
            <person name="Westerberg I."/>
            <person name="Brannstrom I.O."/>
            <person name="Guillou S."/>
            <person name="Cros-Aarteil S."/>
            <person name="Calhoun S."/>
            <person name="Haridas S."/>
            <person name="Kuo A."/>
            <person name="Mondo S."/>
            <person name="Pangilinan J."/>
            <person name="Riley R."/>
            <person name="Labutti K."/>
            <person name="Andreopoulos B."/>
            <person name="Lipzen A."/>
            <person name="Chen C."/>
            <person name="Yanf M."/>
            <person name="Daum C."/>
            <person name="Ng V."/>
            <person name="Clum A."/>
            <person name="Ohm R."/>
            <person name="Martin F."/>
            <person name="Silar P."/>
            <person name="Natvig D."/>
            <person name="Lalanne C."/>
            <person name="Gautier V."/>
            <person name="Ament-Velasquez S.L."/>
            <person name="Kruys A."/>
            <person name="Hutchinson M.I."/>
            <person name="Powell A.J."/>
            <person name="Barry K."/>
            <person name="Miller A.N."/>
            <person name="Grigoriev I.V."/>
            <person name="Debuchy R."/>
            <person name="Gladieux P."/>
            <person name="Thoren M.H."/>
            <person name="Johannesson H."/>
        </authorList>
    </citation>
    <scope>NUCLEOTIDE SEQUENCE</scope>
    <source>
        <strain evidence="1">CBS 123565</strain>
    </source>
</reference>
<proteinExistence type="predicted"/>
<reference evidence="1" key="1">
    <citation type="journal article" date="2023" name="Mol. Phylogenet. Evol.">
        <title>Genome-scale phylogeny and comparative genomics of the fungal order Sordariales.</title>
        <authorList>
            <person name="Hensen N."/>
            <person name="Bonometti L."/>
            <person name="Westerberg I."/>
            <person name="Brannstrom I.O."/>
            <person name="Guillou S."/>
            <person name="Cros-Aarteil S."/>
            <person name="Calhoun S."/>
            <person name="Haridas S."/>
            <person name="Kuo A."/>
            <person name="Mondo S."/>
            <person name="Pangilinan J."/>
            <person name="Riley R."/>
            <person name="LaButti K."/>
            <person name="Andreopoulos B."/>
            <person name="Lipzen A."/>
            <person name="Chen C."/>
            <person name="Yan M."/>
            <person name="Daum C."/>
            <person name="Ng V."/>
            <person name="Clum A."/>
            <person name="Steindorff A."/>
            <person name="Ohm R.A."/>
            <person name="Martin F."/>
            <person name="Silar P."/>
            <person name="Natvig D.O."/>
            <person name="Lalanne C."/>
            <person name="Gautier V."/>
            <person name="Ament-Velasquez S.L."/>
            <person name="Kruys A."/>
            <person name="Hutchinson M.I."/>
            <person name="Powell A.J."/>
            <person name="Barry K."/>
            <person name="Miller A.N."/>
            <person name="Grigoriev I.V."/>
            <person name="Debuchy R."/>
            <person name="Gladieux P."/>
            <person name="Hiltunen Thoren M."/>
            <person name="Johannesson H."/>
        </authorList>
    </citation>
    <scope>NUCLEOTIDE SEQUENCE</scope>
    <source>
        <strain evidence="1">CBS 123565</strain>
    </source>
</reference>
<keyword evidence="2" id="KW-1185">Reference proteome</keyword>
<dbReference type="EMBL" id="MU853409">
    <property type="protein sequence ID" value="KAK4134283.1"/>
    <property type="molecule type" value="Genomic_DNA"/>
</dbReference>
<organism evidence="1 2">
    <name type="scientific">Trichocladium antarcticum</name>
    <dbReference type="NCBI Taxonomy" id="1450529"/>
    <lineage>
        <taxon>Eukaryota</taxon>
        <taxon>Fungi</taxon>
        <taxon>Dikarya</taxon>
        <taxon>Ascomycota</taxon>
        <taxon>Pezizomycotina</taxon>
        <taxon>Sordariomycetes</taxon>
        <taxon>Sordariomycetidae</taxon>
        <taxon>Sordariales</taxon>
        <taxon>Chaetomiaceae</taxon>
        <taxon>Trichocladium</taxon>
    </lineage>
</organism>
<dbReference type="Proteomes" id="UP001304895">
    <property type="component" value="Unassembled WGS sequence"/>
</dbReference>
<gene>
    <name evidence="1" type="ORF">BT67DRAFT_314219</name>
</gene>
<dbReference type="AlphaFoldDB" id="A0AAN6UJR5"/>
<name>A0AAN6UJR5_9PEZI</name>
<accession>A0AAN6UJR5</accession>
<evidence type="ECO:0000313" key="1">
    <source>
        <dbReference type="EMBL" id="KAK4134283.1"/>
    </source>
</evidence>
<comment type="caution">
    <text evidence="1">The sequence shown here is derived from an EMBL/GenBank/DDBJ whole genome shotgun (WGS) entry which is preliminary data.</text>
</comment>
<evidence type="ECO:0000313" key="2">
    <source>
        <dbReference type="Proteomes" id="UP001304895"/>
    </source>
</evidence>
<protein>
    <submittedName>
        <fullName evidence="1">Uncharacterized protein</fullName>
    </submittedName>
</protein>